<dbReference type="InterPro" id="IPR006674">
    <property type="entry name" value="HD_domain"/>
</dbReference>
<dbReference type="CDD" id="cd00077">
    <property type="entry name" value="HDc"/>
    <property type="match status" value="1"/>
</dbReference>
<dbReference type="PANTHER" id="PTHR35795:SF1">
    <property type="entry name" value="BIS(5'-NUCLEOSYL)-TETRAPHOSPHATASE, SYMMETRICAL"/>
    <property type="match status" value="1"/>
</dbReference>
<gene>
    <name evidence="8" type="ORF">SAMN05216353_10186</name>
</gene>
<keyword evidence="5" id="KW-0408">Iron</keyword>
<dbReference type="PROSITE" id="PS51831">
    <property type="entry name" value="HD"/>
    <property type="match status" value="1"/>
</dbReference>
<dbReference type="EMBL" id="FOOG01000001">
    <property type="protein sequence ID" value="SFF53178.1"/>
    <property type="molecule type" value="Genomic_DNA"/>
</dbReference>
<dbReference type="SMART" id="SM00471">
    <property type="entry name" value="HDc"/>
    <property type="match status" value="1"/>
</dbReference>
<reference evidence="9" key="1">
    <citation type="submission" date="2016-10" db="EMBL/GenBank/DDBJ databases">
        <authorList>
            <person name="Varghese N."/>
            <person name="Submissions S."/>
        </authorList>
    </citation>
    <scope>NUCLEOTIDE SEQUENCE [LARGE SCALE GENOMIC DNA]</scope>
    <source>
        <strain evidence="9">FP5</strain>
    </source>
</reference>
<dbReference type="InterPro" id="IPR051094">
    <property type="entry name" value="Diverse_Catalytic_Enzymes"/>
</dbReference>
<dbReference type="RefSeq" id="WP_089749043.1">
    <property type="nucleotide sequence ID" value="NZ_FOOG01000001.1"/>
</dbReference>
<keyword evidence="9" id="KW-1185">Reference proteome</keyword>
<protein>
    <recommendedName>
        <fullName evidence="1">bis(5'-nucleosyl)-tetraphosphatase (symmetrical)</fullName>
        <ecNumber evidence="1">3.6.1.41</ecNumber>
    </recommendedName>
</protein>
<dbReference type="GO" id="GO:0000166">
    <property type="term" value="F:nucleotide binding"/>
    <property type="evidence" value="ECO:0007669"/>
    <property type="project" value="UniProtKB-KW"/>
</dbReference>
<evidence type="ECO:0000313" key="9">
    <source>
        <dbReference type="Proteomes" id="UP000198897"/>
    </source>
</evidence>
<name>A0A1I2JGH0_9BACI</name>
<dbReference type="Proteomes" id="UP000198897">
    <property type="component" value="Unassembled WGS sequence"/>
</dbReference>
<dbReference type="AlphaFoldDB" id="A0A1I2JGH0"/>
<dbReference type="GO" id="GO:0046872">
    <property type="term" value="F:metal ion binding"/>
    <property type="evidence" value="ECO:0007669"/>
    <property type="project" value="UniProtKB-KW"/>
</dbReference>
<dbReference type="InterPro" id="IPR005249">
    <property type="entry name" value="YqeK"/>
</dbReference>
<evidence type="ECO:0000256" key="6">
    <source>
        <dbReference type="ARBA" id="ARBA00049417"/>
    </source>
</evidence>
<dbReference type="PANTHER" id="PTHR35795">
    <property type="entry name" value="SLR1885 PROTEIN"/>
    <property type="match status" value="1"/>
</dbReference>
<dbReference type="InterPro" id="IPR003607">
    <property type="entry name" value="HD/PDEase_dom"/>
</dbReference>
<keyword evidence="3" id="KW-0547">Nucleotide-binding</keyword>
<evidence type="ECO:0000256" key="4">
    <source>
        <dbReference type="ARBA" id="ARBA00022801"/>
    </source>
</evidence>
<proteinExistence type="predicted"/>
<feature type="domain" description="HD" evidence="7">
    <location>
        <begin position="20"/>
        <end position="135"/>
    </location>
</feature>
<evidence type="ECO:0000256" key="1">
    <source>
        <dbReference type="ARBA" id="ARBA00012506"/>
    </source>
</evidence>
<evidence type="ECO:0000256" key="5">
    <source>
        <dbReference type="ARBA" id="ARBA00023004"/>
    </source>
</evidence>
<evidence type="ECO:0000256" key="3">
    <source>
        <dbReference type="ARBA" id="ARBA00022741"/>
    </source>
</evidence>
<sequence length="186" mass="21416">MQLTRNEALDYVRPALKKSRYEHTIRVTDEAVTLAERFGADVKKAELAAALHDYAKYKPLDEMKRWIEQERRLPKDLLDYHHELWHGPVGAYMLEKEIGIEDSEIISAIACHTTGKKHMSVLDKVVFLADYIEPGRDFPGVEEVRDKSLTSLDQACLLALKNTAVFLINKERTVYPDTFHAYNDLI</sequence>
<comment type="catalytic activity">
    <reaction evidence="6">
        <text>P(1),P(4)-bis(5'-adenosyl) tetraphosphate + H2O = 2 ADP + 2 H(+)</text>
        <dbReference type="Rhea" id="RHEA:24252"/>
        <dbReference type="ChEBI" id="CHEBI:15377"/>
        <dbReference type="ChEBI" id="CHEBI:15378"/>
        <dbReference type="ChEBI" id="CHEBI:58141"/>
        <dbReference type="ChEBI" id="CHEBI:456216"/>
        <dbReference type="EC" id="3.6.1.41"/>
    </reaction>
</comment>
<dbReference type="EC" id="3.6.1.41" evidence="1"/>
<dbReference type="NCBIfam" id="TIGR00488">
    <property type="entry name" value="bis(5'-nucleosyl)-tetraphosphatase (symmetrical) YqeK"/>
    <property type="match status" value="1"/>
</dbReference>
<organism evidence="8 9">
    <name type="scientific">Halobacillus alkaliphilus</name>
    <dbReference type="NCBI Taxonomy" id="396056"/>
    <lineage>
        <taxon>Bacteria</taxon>
        <taxon>Bacillati</taxon>
        <taxon>Bacillota</taxon>
        <taxon>Bacilli</taxon>
        <taxon>Bacillales</taxon>
        <taxon>Bacillaceae</taxon>
        <taxon>Halobacillus</taxon>
    </lineage>
</organism>
<dbReference type="OrthoDB" id="9782134at2"/>
<evidence type="ECO:0000259" key="7">
    <source>
        <dbReference type="PROSITE" id="PS51831"/>
    </source>
</evidence>
<evidence type="ECO:0000313" key="8">
    <source>
        <dbReference type="EMBL" id="SFF53178.1"/>
    </source>
</evidence>
<keyword evidence="4 8" id="KW-0378">Hydrolase</keyword>
<dbReference type="SUPFAM" id="SSF109604">
    <property type="entry name" value="HD-domain/PDEase-like"/>
    <property type="match status" value="1"/>
</dbReference>
<keyword evidence="2" id="KW-0479">Metal-binding</keyword>
<dbReference type="Pfam" id="PF01966">
    <property type="entry name" value="HD"/>
    <property type="match status" value="1"/>
</dbReference>
<dbReference type="GO" id="GO:0008803">
    <property type="term" value="F:bis(5'-nucleosyl)-tetraphosphatase (symmetrical) activity"/>
    <property type="evidence" value="ECO:0007669"/>
    <property type="project" value="UniProtKB-EC"/>
</dbReference>
<evidence type="ECO:0000256" key="2">
    <source>
        <dbReference type="ARBA" id="ARBA00022723"/>
    </source>
</evidence>
<dbReference type="Gene3D" id="1.10.3210.10">
    <property type="entry name" value="Hypothetical protein af1432"/>
    <property type="match status" value="1"/>
</dbReference>
<accession>A0A1I2JGH0</accession>